<name>A0A8E2F265_9PEZI</name>
<evidence type="ECO:0000313" key="2">
    <source>
        <dbReference type="Proteomes" id="UP000250140"/>
    </source>
</evidence>
<protein>
    <submittedName>
        <fullName evidence="1">Uncharacterized protein</fullName>
    </submittedName>
</protein>
<dbReference type="AlphaFoldDB" id="A0A8E2F265"/>
<dbReference type="Proteomes" id="UP000250140">
    <property type="component" value="Unassembled WGS sequence"/>
</dbReference>
<proteinExistence type="predicted"/>
<gene>
    <name evidence="1" type="ORF">AOQ84DRAFT_221409</name>
</gene>
<keyword evidence="2" id="KW-1185">Reference proteome</keyword>
<dbReference type="EMBL" id="KV749560">
    <property type="protein sequence ID" value="OCL08903.1"/>
    <property type="molecule type" value="Genomic_DNA"/>
</dbReference>
<reference evidence="1 2" key="1">
    <citation type="journal article" date="2016" name="Nat. Commun.">
        <title>Ectomycorrhizal ecology is imprinted in the genome of the dominant symbiotic fungus Cenococcum geophilum.</title>
        <authorList>
            <consortium name="DOE Joint Genome Institute"/>
            <person name="Peter M."/>
            <person name="Kohler A."/>
            <person name="Ohm R.A."/>
            <person name="Kuo A."/>
            <person name="Krutzmann J."/>
            <person name="Morin E."/>
            <person name="Arend M."/>
            <person name="Barry K.W."/>
            <person name="Binder M."/>
            <person name="Choi C."/>
            <person name="Clum A."/>
            <person name="Copeland A."/>
            <person name="Grisel N."/>
            <person name="Haridas S."/>
            <person name="Kipfer T."/>
            <person name="LaButti K."/>
            <person name="Lindquist E."/>
            <person name="Lipzen A."/>
            <person name="Maire R."/>
            <person name="Meier B."/>
            <person name="Mihaltcheva S."/>
            <person name="Molinier V."/>
            <person name="Murat C."/>
            <person name="Poggeler S."/>
            <person name="Quandt C.A."/>
            <person name="Sperisen C."/>
            <person name="Tritt A."/>
            <person name="Tisserant E."/>
            <person name="Crous P.W."/>
            <person name="Henrissat B."/>
            <person name="Nehls U."/>
            <person name="Egli S."/>
            <person name="Spatafora J.W."/>
            <person name="Grigoriev I.V."/>
            <person name="Martin F.M."/>
        </authorList>
    </citation>
    <scope>NUCLEOTIDE SEQUENCE [LARGE SCALE GENOMIC DNA]</scope>
    <source>
        <strain evidence="1 2">CBS 207.34</strain>
    </source>
</reference>
<accession>A0A8E2F265</accession>
<feature type="non-terminal residue" evidence="1">
    <location>
        <position position="1"/>
    </location>
</feature>
<sequence>RLGARPHNTCPLCGRALFTDDADPAAEQVVGEQEARFREDLRAAGAGAAGRVSGEAVVRRRVDLSEGLQALINGEIEGQVPEDELDDMETFIIVRMARSGGASRPVWSVASAWEWLEAKCPEWLMVTGLWCYALGLDVWALGVVVARAVTVLSVFTCVVHLLTLQLGMCRSPVWETVAGSRDEVMCMARLLMDDFNISMYNPFNVWRALRG</sequence>
<evidence type="ECO:0000313" key="1">
    <source>
        <dbReference type="EMBL" id="OCL08903.1"/>
    </source>
</evidence>
<organism evidence="1 2">
    <name type="scientific">Glonium stellatum</name>
    <dbReference type="NCBI Taxonomy" id="574774"/>
    <lineage>
        <taxon>Eukaryota</taxon>
        <taxon>Fungi</taxon>
        <taxon>Dikarya</taxon>
        <taxon>Ascomycota</taxon>
        <taxon>Pezizomycotina</taxon>
        <taxon>Dothideomycetes</taxon>
        <taxon>Pleosporomycetidae</taxon>
        <taxon>Gloniales</taxon>
        <taxon>Gloniaceae</taxon>
        <taxon>Glonium</taxon>
    </lineage>
</organism>